<dbReference type="Gene3D" id="3.10.105.10">
    <property type="entry name" value="Dipeptide-binding Protein, Domain 3"/>
    <property type="match status" value="1"/>
</dbReference>
<sequence>MPIINRRTLIKSAAAGAALAALPRTAFAQTQRPRIVIAVPTQPDYADPVMLNNTPALRMLYNAYDALLRMDYNDNLALYPALAESWERIDAATVEFKLRPRVKFHDGSLMTSDDVVFSLSDERKLGPNGAGRTIAGQYQNNIAKVEAVDPLTVRVTTRIPDPATEKKLAAWSAQIVSRAAFNEAGSWDNWFAAPIGAGAYRIASNKKDVGLALESHDEYWGGLPPFARIEFRVVPESASRVNGLLAGDYDIISDVLPDQFGGIEPSSDLELVGGSISNLRVIIIDTTAPILSDARIRKSMSLAIDRQQIIDQLWAGRTTIPNGAQYAIFGDVYDASRPAPAYDPEQAKTLIAEAGYGGEPITYKLINNWYPNQALTAQVLVSMWKAVGLNVVLQPVENSGQIEITPPGCIYDNSLLPAWPDPTSMVWRQYGPGGGTYKLGVWKSEEYQSIGNAFRQSSDAAERKILQHRSLELIAEDVPFIILHNNGAFYAKRKNLAWAPYSALVMDFGPFNPAMRG</sequence>
<organism evidence="6 7">
    <name type="scientific">Mesorhizobium delmotii</name>
    <dbReference type="NCBI Taxonomy" id="1631247"/>
    <lineage>
        <taxon>Bacteria</taxon>
        <taxon>Pseudomonadati</taxon>
        <taxon>Pseudomonadota</taxon>
        <taxon>Alphaproteobacteria</taxon>
        <taxon>Hyphomicrobiales</taxon>
        <taxon>Phyllobacteriaceae</taxon>
        <taxon>Mesorhizobium</taxon>
    </lineage>
</organism>
<dbReference type="GO" id="GO:0030288">
    <property type="term" value="C:outer membrane-bounded periplasmic space"/>
    <property type="evidence" value="ECO:0007669"/>
    <property type="project" value="UniProtKB-ARBA"/>
</dbReference>
<dbReference type="SUPFAM" id="SSF53850">
    <property type="entry name" value="Periplasmic binding protein-like II"/>
    <property type="match status" value="1"/>
</dbReference>
<dbReference type="InterPro" id="IPR030678">
    <property type="entry name" value="Peptide/Ni-bd"/>
</dbReference>
<dbReference type="Proteomes" id="UP000245698">
    <property type="component" value="Unassembled WGS sequence"/>
</dbReference>
<dbReference type="InterPro" id="IPR006311">
    <property type="entry name" value="TAT_signal"/>
</dbReference>
<evidence type="ECO:0000259" key="5">
    <source>
        <dbReference type="Pfam" id="PF00496"/>
    </source>
</evidence>
<gene>
    <name evidence="6" type="ORF">BQ8482_290101</name>
</gene>
<name>A0A2P9AMX5_9HYPH</name>
<dbReference type="GO" id="GO:0043190">
    <property type="term" value="C:ATP-binding cassette (ABC) transporter complex"/>
    <property type="evidence" value="ECO:0007669"/>
    <property type="project" value="InterPro"/>
</dbReference>
<dbReference type="InterPro" id="IPR000914">
    <property type="entry name" value="SBP_5_dom"/>
</dbReference>
<evidence type="ECO:0000256" key="1">
    <source>
        <dbReference type="ARBA" id="ARBA00004418"/>
    </source>
</evidence>
<dbReference type="RefSeq" id="WP_123149460.1">
    <property type="nucleotide sequence ID" value="NZ_FUIG01000036.1"/>
</dbReference>
<feature type="chain" id="PRO_5017710963" evidence="4">
    <location>
        <begin position="29"/>
        <end position="517"/>
    </location>
</feature>
<comment type="subcellular location">
    <subcellularLocation>
        <location evidence="1">Periplasm</location>
    </subcellularLocation>
</comment>
<dbReference type="Pfam" id="PF00496">
    <property type="entry name" value="SBP_bac_5"/>
    <property type="match status" value="1"/>
</dbReference>
<accession>A0A2P9AMX5</accession>
<dbReference type="PROSITE" id="PS51318">
    <property type="entry name" value="TAT"/>
    <property type="match status" value="1"/>
</dbReference>
<reference evidence="7" key="1">
    <citation type="submission" date="2016-12" db="EMBL/GenBank/DDBJ databases">
        <authorList>
            <person name="Brunel B."/>
        </authorList>
    </citation>
    <scope>NUCLEOTIDE SEQUENCE [LARGE SCALE GENOMIC DNA]</scope>
</reference>
<feature type="signal peptide" evidence="4">
    <location>
        <begin position="1"/>
        <end position="28"/>
    </location>
</feature>
<dbReference type="GO" id="GO:0015833">
    <property type="term" value="P:peptide transport"/>
    <property type="evidence" value="ECO:0007669"/>
    <property type="project" value="TreeGrafter"/>
</dbReference>
<keyword evidence="3 4" id="KW-0732">Signal</keyword>
<protein>
    <submittedName>
        <fullName evidence="6">Oligopeptide ABC transpoter oligopeptide-binding protein</fullName>
    </submittedName>
</protein>
<dbReference type="Gene3D" id="3.40.190.10">
    <property type="entry name" value="Periplasmic binding protein-like II"/>
    <property type="match status" value="1"/>
</dbReference>
<keyword evidence="7" id="KW-1185">Reference proteome</keyword>
<dbReference type="PANTHER" id="PTHR30290">
    <property type="entry name" value="PERIPLASMIC BINDING COMPONENT OF ABC TRANSPORTER"/>
    <property type="match status" value="1"/>
</dbReference>
<feature type="domain" description="Solute-binding protein family 5" evidence="5">
    <location>
        <begin position="78"/>
        <end position="434"/>
    </location>
</feature>
<dbReference type="InterPro" id="IPR039424">
    <property type="entry name" value="SBP_5"/>
</dbReference>
<evidence type="ECO:0000313" key="6">
    <source>
        <dbReference type="EMBL" id="SJM32506.1"/>
    </source>
</evidence>
<evidence type="ECO:0000313" key="7">
    <source>
        <dbReference type="Proteomes" id="UP000245698"/>
    </source>
</evidence>
<dbReference type="PANTHER" id="PTHR30290:SF38">
    <property type="entry name" value="D,D-DIPEPTIDE-BINDING PERIPLASMIC PROTEIN DDPA-RELATED"/>
    <property type="match status" value="1"/>
</dbReference>
<dbReference type="Gene3D" id="3.90.76.10">
    <property type="entry name" value="Dipeptide-binding Protein, Domain 1"/>
    <property type="match status" value="1"/>
</dbReference>
<dbReference type="EMBL" id="FUIG01000036">
    <property type="protein sequence ID" value="SJM32506.1"/>
    <property type="molecule type" value="Genomic_DNA"/>
</dbReference>
<dbReference type="AlphaFoldDB" id="A0A2P9AMX5"/>
<dbReference type="GO" id="GO:1904680">
    <property type="term" value="F:peptide transmembrane transporter activity"/>
    <property type="evidence" value="ECO:0007669"/>
    <property type="project" value="TreeGrafter"/>
</dbReference>
<proteinExistence type="inferred from homology"/>
<evidence type="ECO:0000256" key="3">
    <source>
        <dbReference type="ARBA" id="ARBA00022729"/>
    </source>
</evidence>
<evidence type="ECO:0000256" key="2">
    <source>
        <dbReference type="ARBA" id="ARBA00005695"/>
    </source>
</evidence>
<evidence type="ECO:0000256" key="4">
    <source>
        <dbReference type="SAM" id="SignalP"/>
    </source>
</evidence>
<dbReference type="PIRSF" id="PIRSF002741">
    <property type="entry name" value="MppA"/>
    <property type="match status" value="1"/>
</dbReference>
<comment type="similarity">
    <text evidence="2">Belongs to the bacterial solute-binding protein 5 family.</text>
</comment>